<proteinExistence type="predicted"/>
<name>A0A8S5V071_9CAUD</name>
<sequence>MAALDRHRAYLEALKRPFQKVCRLRFLNWDGSTAFSVDNDPKNPHSKAFIAEGSLSVNLQNGVRRTASVTLDGVDQVFAYQVNSLWFGQEIALDEGLVLPDGEPYYLQQGVFLLQEPTESVEPAKRIITYKLVDKWANLDGTLWGYLDGTYRGSLGANIFQQINALLRTEKGNGRLVDPVAPVYTEYYNGKTQELADGTTANLVDAPYTLTVNPESGTYAAVILGFTEMLNAWVGYDAAGRLRIDASQDDISDESKPVCYEFSMGQTELCSLSYTDKPAEVYNDYIVVGDTLENGTQPVGRSSVIDPESDVNVNLIGIKTKFEMKSEFATVTQCGDLAVWNVKRSAALKKNVAVTCSQIFHIQENELVTIVRTDKPGNPIERHLVMGFSRPLASNGAMTISAVSVNDLPNSAGYTAAVTLIAPAGSRLSCGTQEYQLASGATEHTFLTPLGNTTVGYDTNAGVAGSSVMMISRCAHYTHSFV</sequence>
<protein>
    <submittedName>
        <fullName evidence="1">Tail protein</fullName>
    </submittedName>
</protein>
<reference evidence="1" key="1">
    <citation type="journal article" date="2021" name="Proc. Natl. Acad. Sci. U.S.A.">
        <title>A Catalog of Tens of Thousands of Viruses from Human Metagenomes Reveals Hidden Associations with Chronic Diseases.</title>
        <authorList>
            <person name="Tisza M.J."/>
            <person name="Buck C.B."/>
        </authorList>
    </citation>
    <scope>NUCLEOTIDE SEQUENCE</scope>
    <source>
        <strain evidence="1">CtBeL15</strain>
    </source>
</reference>
<evidence type="ECO:0000313" key="1">
    <source>
        <dbReference type="EMBL" id="DAG00007.1"/>
    </source>
</evidence>
<accession>A0A8S5V071</accession>
<dbReference type="EMBL" id="BK016176">
    <property type="protein sequence ID" value="DAG00007.1"/>
    <property type="molecule type" value="Genomic_DNA"/>
</dbReference>
<organism evidence="1">
    <name type="scientific">Siphoviridae sp. ctBeL15</name>
    <dbReference type="NCBI Taxonomy" id="2825374"/>
    <lineage>
        <taxon>Viruses</taxon>
        <taxon>Duplodnaviria</taxon>
        <taxon>Heunggongvirae</taxon>
        <taxon>Uroviricota</taxon>
        <taxon>Caudoviricetes</taxon>
    </lineage>
</organism>